<dbReference type="AlphaFoldDB" id="A0AAD3XPY6"/>
<evidence type="ECO:0000313" key="2">
    <source>
        <dbReference type="Proteomes" id="UP001279734"/>
    </source>
</evidence>
<organism evidence="1 2">
    <name type="scientific">Nepenthes gracilis</name>
    <name type="common">Slender pitcher plant</name>
    <dbReference type="NCBI Taxonomy" id="150966"/>
    <lineage>
        <taxon>Eukaryota</taxon>
        <taxon>Viridiplantae</taxon>
        <taxon>Streptophyta</taxon>
        <taxon>Embryophyta</taxon>
        <taxon>Tracheophyta</taxon>
        <taxon>Spermatophyta</taxon>
        <taxon>Magnoliopsida</taxon>
        <taxon>eudicotyledons</taxon>
        <taxon>Gunneridae</taxon>
        <taxon>Pentapetalae</taxon>
        <taxon>Caryophyllales</taxon>
        <taxon>Nepenthaceae</taxon>
        <taxon>Nepenthes</taxon>
    </lineage>
</organism>
<protein>
    <submittedName>
        <fullName evidence="1">Uncharacterized protein</fullName>
    </submittedName>
</protein>
<reference evidence="1" key="1">
    <citation type="submission" date="2023-05" db="EMBL/GenBank/DDBJ databases">
        <title>Nepenthes gracilis genome sequencing.</title>
        <authorList>
            <person name="Fukushima K."/>
        </authorList>
    </citation>
    <scope>NUCLEOTIDE SEQUENCE</scope>
    <source>
        <strain evidence="1">SING2019-196</strain>
    </source>
</reference>
<name>A0AAD3XPY6_NEPGR</name>
<keyword evidence="2" id="KW-1185">Reference proteome</keyword>
<dbReference type="EMBL" id="BSYO01000011">
    <property type="protein sequence ID" value="GMH12226.1"/>
    <property type="molecule type" value="Genomic_DNA"/>
</dbReference>
<gene>
    <name evidence="1" type="ORF">Nepgr_014067</name>
</gene>
<evidence type="ECO:0000313" key="1">
    <source>
        <dbReference type="EMBL" id="GMH12226.1"/>
    </source>
</evidence>
<comment type="caution">
    <text evidence="1">The sequence shown here is derived from an EMBL/GenBank/DDBJ whole genome shotgun (WGS) entry which is preliminary data.</text>
</comment>
<proteinExistence type="predicted"/>
<accession>A0AAD3XPY6</accession>
<dbReference type="Proteomes" id="UP001279734">
    <property type="component" value="Unassembled WGS sequence"/>
</dbReference>
<sequence length="68" mass="7607">MPEVWGSREHPVCGEMLGDVVVSVSDLLASYAILQSFFKELGEHMQCNNQTNQIPCSTKASYQIARNF</sequence>